<feature type="transmembrane region" description="Helical" evidence="5">
    <location>
        <begin position="157"/>
        <end position="179"/>
    </location>
</feature>
<keyword evidence="2 5" id="KW-0812">Transmembrane</keyword>
<feature type="transmembrane region" description="Helical" evidence="5">
    <location>
        <begin position="55"/>
        <end position="75"/>
    </location>
</feature>
<dbReference type="RefSeq" id="WP_147784928.1">
    <property type="nucleotide sequence ID" value="NZ_VRMG01000015.1"/>
</dbReference>
<evidence type="ECO:0000313" key="7">
    <source>
        <dbReference type="EMBL" id="TXN28214.1"/>
    </source>
</evidence>
<dbReference type="Pfam" id="PF04932">
    <property type="entry name" value="Wzy_C"/>
    <property type="match status" value="1"/>
</dbReference>
<organism evidence="7 8">
    <name type="scientific">Lacisediminihabitans profunda</name>
    <dbReference type="NCBI Taxonomy" id="2594790"/>
    <lineage>
        <taxon>Bacteria</taxon>
        <taxon>Bacillati</taxon>
        <taxon>Actinomycetota</taxon>
        <taxon>Actinomycetes</taxon>
        <taxon>Micrococcales</taxon>
        <taxon>Microbacteriaceae</taxon>
        <taxon>Lacisediminihabitans</taxon>
    </lineage>
</organism>
<evidence type="ECO:0000256" key="3">
    <source>
        <dbReference type="ARBA" id="ARBA00022989"/>
    </source>
</evidence>
<feature type="transmembrane region" description="Helical" evidence="5">
    <location>
        <begin position="335"/>
        <end position="359"/>
    </location>
</feature>
<feature type="transmembrane region" description="Helical" evidence="5">
    <location>
        <begin position="191"/>
        <end position="208"/>
    </location>
</feature>
<gene>
    <name evidence="7" type="ORF">FVP33_17195</name>
</gene>
<evidence type="ECO:0000259" key="6">
    <source>
        <dbReference type="Pfam" id="PF04932"/>
    </source>
</evidence>
<feature type="transmembrane region" description="Helical" evidence="5">
    <location>
        <begin position="9"/>
        <end position="25"/>
    </location>
</feature>
<dbReference type="AlphaFoldDB" id="A0A5C8UKC9"/>
<feature type="transmembrane region" description="Helical" evidence="5">
    <location>
        <begin position="243"/>
        <end position="263"/>
    </location>
</feature>
<keyword evidence="8" id="KW-1185">Reference proteome</keyword>
<keyword evidence="3 5" id="KW-1133">Transmembrane helix</keyword>
<feature type="transmembrane region" description="Helical" evidence="5">
    <location>
        <begin position="31"/>
        <end position="48"/>
    </location>
</feature>
<evidence type="ECO:0000256" key="2">
    <source>
        <dbReference type="ARBA" id="ARBA00022692"/>
    </source>
</evidence>
<name>A0A5C8UKC9_9MICO</name>
<feature type="domain" description="O-antigen ligase-related" evidence="6">
    <location>
        <begin position="198"/>
        <end position="332"/>
    </location>
</feature>
<dbReference type="GO" id="GO:0016020">
    <property type="term" value="C:membrane"/>
    <property type="evidence" value="ECO:0007669"/>
    <property type="project" value="UniProtKB-SubCell"/>
</dbReference>
<dbReference type="Proteomes" id="UP000321379">
    <property type="component" value="Unassembled WGS sequence"/>
</dbReference>
<dbReference type="EMBL" id="VRMG01000015">
    <property type="protein sequence ID" value="TXN28214.1"/>
    <property type="molecule type" value="Genomic_DNA"/>
</dbReference>
<feature type="transmembrane region" description="Helical" evidence="5">
    <location>
        <begin position="81"/>
        <end position="101"/>
    </location>
</feature>
<proteinExistence type="predicted"/>
<evidence type="ECO:0000256" key="1">
    <source>
        <dbReference type="ARBA" id="ARBA00004141"/>
    </source>
</evidence>
<comment type="caution">
    <text evidence="7">The sequence shown here is derived from an EMBL/GenBank/DDBJ whole genome shotgun (WGS) entry which is preliminary data.</text>
</comment>
<sequence length="431" mass="45972">MRRFDWANICRWMITIALGYVMFLPVGHNTILLPSLGLIFAASLTLAIKGRRTIAGPAAIPILIVIAVGVYGSLIGISNPGVANGALVWIVAPILFGTWVWAGDKKLIRMVMFAAVIVTILISVIAVAYVALSMAGIRVPQWIVTQLELNYNGNSFGATAITLYGLSTLVATGPMWLTASLLPQHPLLPKKPLVMVAGALSLLVSLLAGRSALTVVAIVVPVGAWVVWRIYSRRLPRSLRMKIAPLGVVVVVIVGILGAAAVGTNGFTRALKRLISVVTGTGQTISEKIRAEQSDQLVHAWFNSPIFGHGFGATIAGYSREEARPWNFELQYHLILFQVGLLGAVVLAIGVTFAILGLWRAVRMQPAMLAPVLVAAAGAAAMLVANASNPYLQAPGNMWPVYFVLMMLNVSLVPKRNAEGQEPSVPVAAIN</sequence>
<feature type="transmembrane region" description="Helical" evidence="5">
    <location>
        <begin position="397"/>
        <end position="414"/>
    </location>
</feature>
<evidence type="ECO:0000313" key="8">
    <source>
        <dbReference type="Proteomes" id="UP000321379"/>
    </source>
</evidence>
<reference evidence="7 8" key="1">
    <citation type="submission" date="2019-08" db="EMBL/GenBank/DDBJ databases">
        <title>Bacterial whole genome sequence for Glaciihabitans sp. CHu50b-6-2.</title>
        <authorList>
            <person name="Jin L."/>
        </authorList>
    </citation>
    <scope>NUCLEOTIDE SEQUENCE [LARGE SCALE GENOMIC DNA]</scope>
    <source>
        <strain evidence="7 8">CHu50b-6-2</strain>
    </source>
</reference>
<feature type="transmembrane region" description="Helical" evidence="5">
    <location>
        <begin position="366"/>
        <end position="385"/>
    </location>
</feature>
<accession>A0A5C8UKC9</accession>
<evidence type="ECO:0000256" key="5">
    <source>
        <dbReference type="SAM" id="Phobius"/>
    </source>
</evidence>
<evidence type="ECO:0000256" key="4">
    <source>
        <dbReference type="ARBA" id="ARBA00023136"/>
    </source>
</evidence>
<comment type="subcellular location">
    <subcellularLocation>
        <location evidence="1">Membrane</location>
        <topology evidence="1">Multi-pass membrane protein</topology>
    </subcellularLocation>
</comment>
<dbReference type="InterPro" id="IPR007016">
    <property type="entry name" value="O-antigen_ligase-rel_domated"/>
</dbReference>
<protein>
    <recommendedName>
        <fullName evidence="6">O-antigen ligase-related domain-containing protein</fullName>
    </recommendedName>
</protein>
<keyword evidence="4 5" id="KW-0472">Membrane</keyword>
<feature type="transmembrane region" description="Helical" evidence="5">
    <location>
        <begin position="113"/>
        <end position="137"/>
    </location>
</feature>